<proteinExistence type="predicted"/>
<dbReference type="RefSeq" id="XP_053582101.1">
    <property type="nucleotide sequence ID" value="XM_053733188.1"/>
</dbReference>
<dbReference type="AlphaFoldDB" id="A0A6A5GF09"/>
<dbReference type="KEGG" id="crq:GCK72_019727"/>
<feature type="compositionally biased region" description="Basic residues" evidence="2">
    <location>
        <begin position="137"/>
        <end position="151"/>
    </location>
</feature>
<feature type="domain" description="SPK" evidence="3">
    <location>
        <begin position="9"/>
        <end position="107"/>
    </location>
</feature>
<dbReference type="InterPro" id="IPR006570">
    <property type="entry name" value="SPK_dom"/>
</dbReference>
<comment type="caution">
    <text evidence="4">The sequence shown here is derived from an EMBL/GenBank/DDBJ whole genome shotgun (WGS) entry which is preliminary data.</text>
</comment>
<sequence>MTPIEKLLLIFMTKMTKQSRILMSIPRLCQEFLEDSKLTRKPASISAHIQNILKAVPKSDSDLLMHIRMLFKFHAKVSDAMRNKISSTYSSSSFRFDEAGHLTFFHADGLVLHHASKKINILQKKPENSGEVQNKPSSKKSKVVKSKRKTKPVQEKGVNRRWLANLIVSEQVVREVEPEELVEEYGIEPMEMKEEQRFVMEEETVLLAEIKQESSDDFGIEPFFHFENDETKPQFDSYNYQSSVGMSTSSDHFYEATPSISNQNNSDNFHVCDDLFHSTSTDLKTEIEPSASSSSATRLDSGTDQNIYINHVEQEESPIEVKFHPEGTLEEIDEINALDLAKGIKRMAYACKLTHLIKKADGIIADPDLQNRIVTAHFSLIVDGTVGKWKRDGLLTDVNGHMLLVEVLNLFCVCVLFDSNAKSLKSIQKETEEVIEKLRNEKDEKMISVANICECLDTLLQFAASS</sequence>
<feature type="region of interest" description="Disordered" evidence="2">
    <location>
        <begin position="124"/>
        <end position="153"/>
    </location>
</feature>
<protein>
    <recommendedName>
        <fullName evidence="3">SPK domain-containing protein</fullName>
    </recommendedName>
</protein>
<accession>A0A6A5GF09</accession>
<keyword evidence="1" id="KW-0175">Coiled coil</keyword>
<dbReference type="Proteomes" id="UP000483820">
    <property type="component" value="Chromosome V"/>
</dbReference>
<dbReference type="Pfam" id="PF04435">
    <property type="entry name" value="SPK"/>
    <property type="match status" value="1"/>
</dbReference>
<name>A0A6A5GF09_CAERE</name>
<dbReference type="CTD" id="78776834"/>
<gene>
    <name evidence="4" type="ORF">GCK72_019727</name>
</gene>
<dbReference type="EMBL" id="WUAV01000005">
    <property type="protein sequence ID" value="KAF1753171.1"/>
    <property type="molecule type" value="Genomic_DNA"/>
</dbReference>
<evidence type="ECO:0000313" key="5">
    <source>
        <dbReference type="Proteomes" id="UP000483820"/>
    </source>
</evidence>
<evidence type="ECO:0000256" key="1">
    <source>
        <dbReference type="SAM" id="Coils"/>
    </source>
</evidence>
<evidence type="ECO:0000259" key="3">
    <source>
        <dbReference type="Pfam" id="PF04435"/>
    </source>
</evidence>
<evidence type="ECO:0000256" key="2">
    <source>
        <dbReference type="SAM" id="MobiDB-lite"/>
    </source>
</evidence>
<organism evidence="4 5">
    <name type="scientific">Caenorhabditis remanei</name>
    <name type="common">Caenorhabditis vulgaris</name>
    <dbReference type="NCBI Taxonomy" id="31234"/>
    <lineage>
        <taxon>Eukaryota</taxon>
        <taxon>Metazoa</taxon>
        <taxon>Ecdysozoa</taxon>
        <taxon>Nematoda</taxon>
        <taxon>Chromadorea</taxon>
        <taxon>Rhabditida</taxon>
        <taxon>Rhabditina</taxon>
        <taxon>Rhabditomorpha</taxon>
        <taxon>Rhabditoidea</taxon>
        <taxon>Rhabditidae</taxon>
        <taxon>Peloderinae</taxon>
        <taxon>Caenorhabditis</taxon>
    </lineage>
</organism>
<dbReference type="GeneID" id="78776834"/>
<evidence type="ECO:0000313" key="4">
    <source>
        <dbReference type="EMBL" id="KAF1753171.1"/>
    </source>
</evidence>
<feature type="coiled-coil region" evidence="1">
    <location>
        <begin position="421"/>
        <end position="448"/>
    </location>
</feature>
<reference evidence="4 5" key="1">
    <citation type="submission" date="2019-12" db="EMBL/GenBank/DDBJ databases">
        <title>Chromosome-level assembly of the Caenorhabditis remanei genome.</title>
        <authorList>
            <person name="Teterina A.A."/>
            <person name="Willis J.H."/>
            <person name="Phillips P.C."/>
        </authorList>
    </citation>
    <scope>NUCLEOTIDE SEQUENCE [LARGE SCALE GENOMIC DNA]</scope>
    <source>
        <strain evidence="4 5">PX506</strain>
        <tissue evidence="4">Whole organism</tissue>
    </source>
</reference>